<evidence type="ECO:0000256" key="1">
    <source>
        <dbReference type="ARBA" id="ARBA00008023"/>
    </source>
</evidence>
<keyword evidence="14" id="KW-1185">Reference proteome</keyword>
<dbReference type="Gene3D" id="3.90.950.10">
    <property type="match status" value="1"/>
</dbReference>
<evidence type="ECO:0000256" key="10">
    <source>
        <dbReference type="HAMAP-Rule" id="MF_01405"/>
    </source>
</evidence>
<dbReference type="CDD" id="cd00515">
    <property type="entry name" value="HAM1"/>
    <property type="match status" value="1"/>
</dbReference>
<evidence type="ECO:0000256" key="5">
    <source>
        <dbReference type="ARBA" id="ARBA00022801"/>
    </source>
</evidence>
<comment type="subunit">
    <text evidence="2 10">Homodimer.</text>
</comment>
<reference evidence="14" key="1">
    <citation type="journal article" date="2017" name="Int. J. Syst. Evol. Microbiol.">
        <title>Notoacmeibacter marinus gen. nov., sp. nov., isolated from the gut of a limpet and proposal of Notoacmeibacteraceae fam. nov. in the order Rhizobiales of the class Alphaproteobacteria.</title>
        <authorList>
            <person name="Huang Z."/>
            <person name="Guo F."/>
            <person name="Lai Q."/>
        </authorList>
    </citation>
    <scope>NUCLEOTIDE SEQUENCE [LARGE SCALE GENOMIC DNA]</scope>
    <source>
        <strain evidence="14">XMTR2A4</strain>
    </source>
</reference>
<comment type="function">
    <text evidence="10">Pyrophosphatase that catalyzes the hydrolysis of nucleoside triphosphates to their monophosphate derivatives, with a high preference for the non-canonical purine nucleotides XTP (xanthosine triphosphate), dITP (deoxyinosine triphosphate) and ITP. Seems to function as a house-cleaning enzyme that removes non-canonical purine nucleotides from the nucleotide pool, thus preventing their incorporation into DNA/RNA and avoiding chromosomal lesions.</text>
</comment>
<dbReference type="AlphaFoldDB" id="A0A231V2Y0"/>
<evidence type="ECO:0000256" key="12">
    <source>
        <dbReference type="SAM" id="MobiDB-lite"/>
    </source>
</evidence>
<accession>A0A231V2Y0</accession>
<keyword evidence="5 10" id="KW-0378">Hydrolase</keyword>
<comment type="catalytic activity">
    <reaction evidence="8 10">
        <text>dITP + H2O = dIMP + diphosphate + H(+)</text>
        <dbReference type="Rhea" id="RHEA:28342"/>
        <dbReference type="ChEBI" id="CHEBI:15377"/>
        <dbReference type="ChEBI" id="CHEBI:15378"/>
        <dbReference type="ChEBI" id="CHEBI:33019"/>
        <dbReference type="ChEBI" id="CHEBI:61194"/>
        <dbReference type="ChEBI" id="CHEBI:61382"/>
        <dbReference type="EC" id="3.6.1.66"/>
    </reaction>
</comment>
<feature type="binding site" evidence="10">
    <location>
        <begin position="17"/>
        <end position="22"/>
    </location>
    <ligand>
        <name>substrate</name>
    </ligand>
</feature>
<dbReference type="HAMAP" id="MF_01405">
    <property type="entry name" value="Non_canon_purine_NTPase"/>
    <property type="match status" value="1"/>
</dbReference>
<dbReference type="GO" id="GO:0009146">
    <property type="term" value="P:purine nucleoside triphosphate catabolic process"/>
    <property type="evidence" value="ECO:0007669"/>
    <property type="project" value="UniProtKB-UniRule"/>
</dbReference>
<keyword evidence="6 10" id="KW-0460">Magnesium</keyword>
<comment type="cofactor">
    <cofactor evidence="10">
        <name>Mg(2+)</name>
        <dbReference type="ChEBI" id="CHEBI:18420"/>
    </cofactor>
    <text evidence="10">Binds 1 Mg(2+) ion per subunit.</text>
</comment>
<name>A0A231V2Y0_9HYPH</name>
<dbReference type="GO" id="GO:0036222">
    <property type="term" value="F:XTP diphosphatase activity"/>
    <property type="evidence" value="ECO:0007669"/>
    <property type="project" value="UniProtKB-UniRule"/>
</dbReference>
<dbReference type="GO" id="GO:0046872">
    <property type="term" value="F:metal ion binding"/>
    <property type="evidence" value="ECO:0007669"/>
    <property type="project" value="UniProtKB-KW"/>
</dbReference>
<dbReference type="GO" id="GO:0035870">
    <property type="term" value="F:dITP diphosphatase activity"/>
    <property type="evidence" value="ECO:0007669"/>
    <property type="project" value="UniProtKB-UniRule"/>
</dbReference>
<dbReference type="FunFam" id="3.90.950.10:FF:000001">
    <property type="entry name" value="dITP/XTP pyrophosphatase"/>
    <property type="match status" value="1"/>
</dbReference>
<evidence type="ECO:0000313" key="13">
    <source>
        <dbReference type="EMBL" id="OXT01926.1"/>
    </source>
</evidence>
<dbReference type="InterPro" id="IPR029001">
    <property type="entry name" value="ITPase-like_fam"/>
</dbReference>
<dbReference type="PANTHER" id="PTHR11067">
    <property type="entry name" value="INOSINE TRIPHOSPHATE PYROPHOSPHATASE/HAM1 PROTEIN"/>
    <property type="match status" value="1"/>
</dbReference>
<feature type="binding site" evidence="10">
    <location>
        <position position="191"/>
    </location>
    <ligand>
        <name>substrate</name>
    </ligand>
</feature>
<protein>
    <recommendedName>
        <fullName evidence="10">dITP/XTP pyrophosphatase</fullName>
        <ecNumber evidence="10">3.6.1.66</ecNumber>
    </recommendedName>
    <alternativeName>
        <fullName evidence="10">Non-canonical purine NTP pyrophosphatase</fullName>
    </alternativeName>
    <alternativeName>
        <fullName evidence="10">Non-standard purine NTP pyrophosphatase</fullName>
    </alternativeName>
    <alternativeName>
        <fullName evidence="10">Nucleoside-triphosphate diphosphatase</fullName>
    </alternativeName>
    <alternativeName>
        <fullName evidence="10">Nucleoside-triphosphate pyrophosphatase</fullName>
        <shortName evidence="10">NTPase</shortName>
    </alternativeName>
</protein>
<evidence type="ECO:0000256" key="8">
    <source>
        <dbReference type="ARBA" id="ARBA00051875"/>
    </source>
</evidence>
<evidence type="ECO:0000313" key="14">
    <source>
        <dbReference type="Proteomes" id="UP000215405"/>
    </source>
</evidence>
<comment type="catalytic activity">
    <reaction evidence="9 10">
        <text>XTP + H2O = XMP + diphosphate + H(+)</text>
        <dbReference type="Rhea" id="RHEA:28610"/>
        <dbReference type="ChEBI" id="CHEBI:15377"/>
        <dbReference type="ChEBI" id="CHEBI:15378"/>
        <dbReference type="ChEBI" id="CHEBI:33019"/>
        <dbReference type="ChEBI" id="CHEBI:57464"/>
        <dbReference type="ChEBI" id="CHEBI:61314"/>
        <dbReference type="EC" id="3.6.1.66"/>
    </reaction>
</comment>
<sequence length="227" mass="23980">MADPIALSRGDTLVLATHNAGKLAEITDLLAPYDITVRGAAELGLPEPEETGDTFEKNSALKALAAAEATGHIALSDDSGLCVAALGGAPGVYTADWAEKEDGSGRDFAMAMQKVETALKESEARSPDERRAQFVCMLCLASPDGRTEFFPGMVEGALVWPPRGENGFGYDPVFQPEGHDRTFGEMDKSEKKGQTRQGDAGRADLGLSHRARALTAFLAAKLPTQAG</sequence>
<dbReference type="RefSeq" id="WP_094075894.1">
    <property type="nucleotide sequence ID" value="NZ_NBYO01000001.1"/>
</dbReference>
<dbReference type="Pfam" id="PF01725">
    <property type="entry name" value="Ham1p_like"/>
    <property type="match status" value="1"/>
</dbReference>
<dbReference type="InterPro" id="IPR002637">
    <property type="entry name" value="RdgB/HAM1"/>
</dbReference>
<comment type="similarity">
    <text evidence="1 10 11">Belongs to the HAM1 NTPase family.</text>
</comment>
<feature type="region of interest" description="Disordered" evidence="12">
    <location>
        <begin position="177"/>
        <end position="204"/>
    </location>
</feature>
<evidence type="ECO:0000256" key="3">
    <source>
        <dbReference type="ARBA" id="ARBA00022723"/>
    </source>
</evidence>
<dbReference type="GO" id="GO:0036220">
    <property type="term" value="F:ITP diphosphatase activity"/>
    <property type="evidence" value="ECO:0007669"/>
    <property type="project" value="UniProtKB-UniRule"/>
</dbReference>
<proteinExistence type="inferred from homology"/>
<gene>
    <name evidence="13" type="ORF">B7H23_02995</name>
</gene>
<dbReference type="NCBIfam" id="TIGR00042">
    <property type="entry name" value="RdgB/HAM1 family non-canonical purine NTP pyrophosphatase"/>
    <property type="match status" value="1"/>
</dbReference>
<dbReference type="GO" id="GO:0005829">
    <property type="term" value="C:cytosol"/>
    <property type="evidence" value="ECO:0007669"/>
    <property type="project" value="TreeGrafter"/>
</dbReference>
<evidence type="ECO:0000256" key="9">
    <source>
        <dbReference type="ARBA" id="ARBA00052017"/>
    </source>
</evidence>
<dbReference type="EC" id="3.6.1.66" evidence="10"/>
<keyword evidence="7 10" id="KW-0546">Nucleotide metabolism</keyword>
<feature type="binding site" evidence="10">
    <location>
        <position position="79"/>
    </location>
    <ligand>
        <name>substrate</name>
    </ligand>
</feature>
<comment type="catalytic activity">
    <reaction evidence="10">
        <text>ITP + H2O = IMP + diphosphate + H(+)</text>
        <dbReference type="Rhea" id="RHEA:29399"/>
        <dbReference type="ChEBI" id="CHEBI:15377"/>
        <dbReference type="ChEBI" id="CHEBI:15378"/>
        <dbReference type="ChEBI" id="CHEBI:33019"/>
        <dbReference type="ChEBI" id="CHEBI:58053"/>
        <dbReference type="ChEBI" id="CHEBI:61402"/>
        <dbReference type="EC" id="3.6.1.66"/>
    </reaction>
</comment>
<evidence type="ECO:0000256" key="11">
    <source>
        <dbReference type="RuleBase" id="RU003781"/>
    </source>
</evidence>
<feature type="binding site" evidence="10">
    <location>
        <position position="78"/>
    </location>
    <ligand>
        <name>Mg(2+)</name>
        <dbReference type="ChEBI" id="CHEBI:18420"/>
    </ligand>
</feature>
<keyword evidence="4 10" id="KW-0547">Nucleotide-binding</keyword>
<feature type="binding site" evidence="10">
    <location>
        <begin position="209"/>
        <end position="210"/>
    </location>
    <ligand>
        <name>substrate</name>
    </ligand>
</feature>
<dbReference type="GO" id="GO:0000166">
    <property type="term" value="F:nucleotide binding"/>
    <property type="evidence" value="ECO:0007669"/>
    <property type="project" value="UniProtKB-KW"/>
</dbReference>
<organism evidence="13 14">
    <name type="scientific">Notoacmeibacter marinus</name>
    <dbReference type="NCBI Taxonomy" id="1876515"/>
    <lineage>
        <taxon>Bacteria</taxon>
        <taxon>Pseudomonadati</taxon>
        <taxon>Pseudomonadota</taxon>
        <taxon>Alphaproteobacteria</taxon>
        <taxon>Hyphomicrobiales</taxon>
        <taxon>Notoacmeibacteraceae</taxon>
        <taxon>Notoacmeibacter</taxon>
    </lineage>
</organism>
<dbReference type="PANTHER" id="PTHR11067:SF9">
    <property type="entry name" value="INOSINE TRIPHOSPHATE PYROPHOSPHATASE"/>
    <property type="match status" value="1"/>
</dbReference>
<feature type="active site" description="Proton acceptor" evidence="10">
    <location>
        <position position="78"/>
    </location>
</feature>
<evidence type="ECO:0000256" key="2">
    <source>
        <dbReference type="ARBA" id="ARBA00011738"/>
    </source>
</evidence>
<dbReference type="InterPro" id="IPR020922">
    <property type="entry name" value="dITP/XTP_pyrophosphatase"/>
</dbReference>
<feature type="binding site" evidence="10">
    <location>
        <begin position="168"/>
        <end position="171"/>
    </location>
    <ligand>
        <name>substrate</name>
    </ligand>
</feature>
<dbReference type="SUPFAM" id="SSF52972">
    <property type="entry name" value="ITPase-like"/>
    <property type="match status" value="1"/>
</dbReference>
<dbReference type="Proteomes" id="UP000215405">
    <property type="component" value="Unassembled WGS sequence"/>
</dbReference>
<evidence type="ECO:0000256" key="7">
    <source>
        <dbReference type="ARBA" id="ARBA00023080"/>
    </source>
</evidence>
<feature type="compositionally biased region" description="Basic and acidic residues" evidence="12">
    <location>
        <begin position="177"/>
        <end position="193"/>
    </location>
</feature>
<keyword evidence="3 10" id="KW-0479">Metal-binding</keyword>
<dbReference type="GO" id="GO:0017111">
    <property type="term" value="F:ribonucleoside triphosphate phosphatase activity"/>
    <property type="evidence" value="ECO:0007669"/>
    <property type="project" value="InterPro"/>
</dbReference>
<evidence type="ECO:0000256" key="6">
    <source>
        <dbReference type="ARBA" id="ARBA00022842"/>
    </source>
</evidence>
<dbReference type="GO" id="GO:0009117">
    <property type="term" value="P:nucleotide metabolic process"/>
    <property type="evidence" value="ECO:0007669"/>
    <property type="project" value="UniProtKB-KW"/>
</dbReference>
<comment type="caution">
    <text evidence="13">The sequence shown here is derived from an EMBL/GenBank/DDBJ whole genome shotgun (WGS) entry which is preliminary data.</text>
</comment>
<evidence type="ECO:0000256" key="4">
    <source>
        <dbReference type="ARBA" id="ARBA00022741"/>
    </source>
</evidence>
<feature type="binding site" evidence="10">
    <location>
        <position position="49"/>
    </location>
    <ligand>
        <name>Mg(2+)</name>
        <dbReference type="ChEBI" id="CHEBI:18420"/>
    </ligand>
</feature>
<dbReference type="EMBL" id="NBYO01000001">
    <property type="protein sequence ID" value="OXT01926.1"/>
    <property type="molecule type" value="Genomic_DNA"/>
</dbReference>